<name>A0A1J5IWP8_9BACT</name>
<evidence type="ECO:0008006" key="3">
    <source>
        <dbReference type="Google" id="ProtNLM"/>
    </source>
</evidence>
<reference evidence="1" key="1">
    <citation type="journal article" date="2016" name="Environ. Microbiol.">
        <title>Genomic resolution of a cold subsurface aquifer community provides metabolic insights for novel microbes adapted to high CO concentrations.</title>
        <authorList>
            <person name="Probst A.J."/>
            <person name="Castelle C.J."/>
            <person name="Singh A."/>
            <person name="Brown C.T."/>
            <person name="Anantharaman K."/>
            <person name="Sharon I."/>
            <person name="Hug L.A."/>
            <person name="Burstein D."/>
            <person name="Emerson J.B."/>
            <person name="Thomas B.C."/>
            <person name="Banfield J.F."/>
        </authorList>
    </citation>
    <scope>NUCLEOTIDE SEQUENCE [LARGE SCALE GENOMIC DNA]</scope>
    <source>
        <strain evidence="1">CG2_30_54_11</strain>
    </source>
</reference>
<dbReference type="EMBL" id="MNZT01000080">
    <property type="protein sequence ID" value="OIP96710.1"/>
    <property type="molecule type" value="Genomic_DNA"/>
</dbReference>
<dbReference type="STRING" id="1817892.AUK40_04660"/>
<dbReference type="Proteomes" id="UP000183245">
    <property type="component" value="Unassembled WGS sequence"/>
</dbReference>
<proteinExistence type="predicted"/>
<evidence type="ECO:0000313" key="1">
    <source>
        <dbReference type="EMBL" id="OIP96710.1"/>
    </source>
</evidence>
<gene>
    <name evidence="1" type="ORF">AUK40_04660</name>
</gene>
<sequence>MITIQHIINQLVSREPEEEKLLREGMLNMSAYAKKIKPVVDEYALRDVKINSIVAALRRLSLPTKTETRVFDTNSYMRIYTHIFILTIMKSFKNFTLLNPYPAQAFHDKEYFNYVTGADNITIVSSKKYHEELNNLFPEKLRELSNAGVIVLKITDYADTTPSLVYHLVRELHARSINILDMVTGATQIDFYLAEKDLMTAGEEFRKLLDKTRGIPESDTSTGHFNDKQ</sequence>
<comment type="caution">
    <text evidence="1">The sequence shown here is derived from an EMBL/GenBank/DDBJ whole genome shotgun (WGS) entry which is preliminary data.</text>
</comment>
<protein>
    <recommendedName>
        <fullName evidence="3">Aspartate kinase</fullName>
    </recommendedName>
</protein>
<organism evidence="1 2">
    <name type="scientific">Candidatus Wirthbacteria bacterium CG2_30_54_11</name>
    <dbReference type="NCBI Taxonomy" id="1817892"/>
    <lineage>
        <taxon>Bacteria</taxon>
        <taxon>Candidatus Wirthbacteria</taxon>
    </lineage>
</organism>
<dbReference type="AlphaFoldDB" id="A0A1J5IWP8"/>
<evidence type="ECO:0000313" key="2">
    <source>
        <dbReference type="Proteomes" id="UP000183245"/>
    </source>
</evidence>
<accession>A0A1J5IWP8</accession>